<dbReference type="Pfam" id="PF00664">
    <property type="entry name" value="ABC_membrane"/>
    <property type="match status" value="2"/>
</dbReference>
<evidence type="ECO:0000256" key="8">
    <source>
        <dbReference type="ARBA" id="ARBA00023136"/>
    </source>
</evidence>
<evidence type="ECO:0000256" key="9">
    <source>
        <dbReference type="SAM" id="MobiDB-lite"/>
    </source>
</evidence>
<accession>A0A9W6SXJ4</accession>
<evidence type="ECO:0000259" key="12">
    <source>
        <dbReference type="PROSITE" id="PS50929"/>
    </source>
</evidence>
<dbReference type="InterPro" id="IPR027417">
    <property type="entry name" value="P-loop_NTPase"/>
</dbReference>
<comment type="similarity">
    <text evidence="2">Belongs to the ABC transporter superfamily. ABCC family. Conjugate transporter (TC 3.A.1.208) subfamily.</text>
</comment>
<dbReference type="PANTHER" id="PTHR24223">
    <property type="entry name" value="ATP-BINDING CASSETTE SUB-FAMILY C"/>
    <property type="match status" value="1"/>
</dbReference>
<name>A0A9W6SXJ4_CANBO</name>
<dbReference type="GO" id="GO:0005524">
    <property type="term" value="F:ATP binding"/>
    <property type="evidence" value="ECO:0007669"/>
    <property type="project" value="UniProtKB-KW"/>
</dbReference>
<keyword evidence="7 10" id="KW-1133">Transmembrane helix</keyword>
<dbReference type="Gene3D" id="1.20.1560.10">
    <property type="entry name" value="ABC transporter type 1, transmembrane domain"/>
    <property type="match status" value="2"/>
</dbReference>
<evidence type="ECO:0000256" key="4">
    <source>
        <dbReference type="ARBA" id="ARBA00022692"/>
    </source>
</evidence>
<dbReference type="InterPro" id="IPR036640">
    <property type="entry name" value="ABC1_TM_sf"/>
</dbReference>
<evidence type="ECO:0000313" key="13">
    <source>
        <dbReference type="EMBL" id="GME69236.1"/>
    </source>
</evidence>
<dbReference type="PANTHER" id="PTHR24223:SF456">
    <property type="entry name" value="MULTIDRUG RESISTANCE-ASSOCIATED PROTEIN LETHAL(2)03659"/>
    <property type="match status" value="1"/>
</dbReference>
<dbReference type="Proteomes" id="UP001165120">
    <property type="component" value="Unassembled WGS sequence"/>
</dbReference>
<evidence type="ECO:0000256" key="3">
    <source>
        <dbReference type="ARBA" id="ARBA00022448"/>
    </source>
</evidence>
<proteinExistence type="inferred from homology"/>
<evidence type="ECO:0000256" key="7">
    <source>
        <dbReference type="ARBA" id="ARBA00022989"/>
    </source>
</evidence>
<sequence length="1067" mass="120981">MSSGKDSDLIHNVENDPRIKPQKRLLTPLLFNKRIPPIPSEEERIYYPFRNTNFFNEMFFIWCFPILKKGYMRTLEPEDLYKIGNELDIKYMTDRFYEIFFDKIEKNEKNYITKKLKLEYNEENRKKLKDDPNFKIPNNLVLNSVFLAFRGEYLIAIGFKALADIATGLTPLLLRALIKFVSRHSTDDSLYIGKGIGYAIGVAVLVFFSGVNYAHFFHASALTGAKVKAVLTKVLLDKSLTLSPKSRHEYSPGSITSLLGSDLSRIDLATSFFPVIPLLPLGLVITIVLLCVNLGGASLGGIAFFMLAMTCIIICTRPLMKLRKNANQYTDARVKFVKELLNNMKIIKYYSWEIPYFEIVKRLRLREMSVMLNIQFLRNCITAVAVSLPSLSSMVGFLCVYGHSGLKSAADIFSSLSLFNILAGHVALFPLAMTSSTDAYIACRRVQDYLLAEDESPDLEYHKLPLDMDKDAIVVKEGYFEWETYEDSDSEEKKSITTEESYDIEDEDDDYEEKKLSDASLRSDHPKGLVDINLAIKRNEFVVITGVIGSGKSSLLAALDGVMRRVKGSVEVSGSLLLCSTPWIQNATVKDNIIFGKAFDQEKYRTVIKACALENDLDILPAGDRTEIGERGITLSGGQKARINLARAVYADTDILMMDDVLSAVDARVGKHIMQYCMMGLLKDKTRVLATHQLSLVGSADRIIFLNGDGTIDVGTQEELLQRNSMFKNLMNFQQEGDDEEEQEDEEEEKARLEKQLSKEEREYIAIETNRDDRSDEIADEVLSLLVGDDNNITDDEQLELDKKLIRKQTTRREYEKATGDGTLIQKESRAVNSVSGHVFKAYLKAGSGKLGLIGLVLLIFLSVSLTTFTQLFANVWLSFWSYHKFEGYSNGFYIGIYVLLTLIFVVFVTFEFCLIVFVANNASQRLNIDALEKMLHVPMGFLDTTPLGRILNRFTKDTDVLDNEIAEQARMFLFGSGNMIGIYIMCIIYLPYFAISLPFVLFYFICLFNFYQSSAIEVKRIEGVQRSLVYSNFNEILQGNETIKRYGNGEITKVVCIMFAWFSINY</sequence>
<dbReference type="SUPFAM" id="SSF90123">
    <property type="entry name" value="ABC transporter transmembrane region"/>
    <property type="match status" value="2"/>
</dbReference>
<feature type="transmembrane region" description="Helical" evidence="10">
    <location>
        <begin position="281"/>
        <end position="314"/>
    </location>
</feature>
<feature type="transmembrane region" description="Helical" evidence="10">
    <location>
        <begin position="893"/>
        <end position="919"/>
    </location>
</feature>
<feature type="transmembrane region" description="Helical" evidence="10">
    <location>
        <begin position="153"/>
        <end position="174"/>
    </location>
</feature>
<evidence type="ECO:0000256" key="1">
    <source>
        <dbReference type="ARBA" id="ARBA00004141"/>
    </source>
</evidence>
<keyword evidence="4 10" id="KW-0812">Transmembrane</keyword>
<feature type="transmembrane region" description="Helical" evidence="10">
    <location>
        <begin position="851"/>
        <end position="873"/>
    </location>
</feature>
<keyword evidence="6" id="KW-0067">ATP-binding</keyword>
<feature type="transmembrane region" description="Helical" evidence="10">
    <location>
        <begin position="412"/>
        <end position="432"/>
    </location>
</feature>
<feature type="transmembrane region" description="Helical" evidence="10">
    <location>
        <begin position="981"/>
        <end position="1006"/>
    </location>
</feature>
<dbReference type="InterPro" id="IPR050173">
    <property type="entry name" value="ABC_transporter_C-like"/>
</dbReference>
<feature type="domain" description="ABC transmembrane type-1" evidence="12">
    <location>
        <begin position="851"/>
        <end position="1051"/>
    </location>
</feature>
<dbReference type="InterPro" id="IPR011527">
    <property type="entry name" value="ABC1_TM_dom"/>
</dbReference>
<dbReference type="PROSITE" id="PS50929">
    <property type="entry name" value="ABC_TM1F"/>
    <property type="match status" value="2"/>
</dbReference>
<keyword evidence="14" id="KW-1185">Reference proteome</keyword>
<dbReference type="SMART" id="SM00382">
    <property type="entry name" value="AAA"/>
    <property type="match status" value="1"/>
</dbReference>
<evidence type="ECO:0000259" key="11">
    <source>
        <dbReference type="PROSITE" id="PS50893"/>
    </source>
</evidence>
<keyword evidence="3" id="KW-0813">Transport</keyword>
<feature type="domain" description="ABC transporter" evidence="11">
    <location>
        <begin position="514"/>
        <end position="733"/>
    </location>
</feature>
<dbReference type="FunFam" id="3.40.50.300:FF:001750">
    <property type="entry name" value="ATP-binding cassette transporter"/>
    <property type="match status" value="1"/>
</dbReference>
<dbReference type="GO" id="GO:0008559">
    <property type="term" value="F:ABC-type xenobiotic transporter activity"/>
    <property type="evidence" value="ECO:0007669"/>
    <property type="project" value="TreeGrafter"/>
</dbReference>
<dbReference type="SUPFAM" id="SSF52540">
    <property type="entry name" value="P-loop containing nucleoside triphosphate hydrolases"/>
    <property type="match status" value="1"/>
</dbReference>
<feature type="compositionally biased region" description="Acidic residues" evidence="9">
    <location>
        <begin position="736"/>
        <end position="748"/>
    </location>
</feature>
<feature type="compositionally biased region" description="Acidic residues" evidence="9">
    <location>
        <begin position="500"/>
        <end position="510"/>
    </location>
</feature>
<dbReference type="InterPro" id="IPR003439">
    <property type="entry name" value="ABC_transporter-like_ATP-bd"/>
</dbReference>
<protein>
    <submittedName>
        <fullName evidence="13">Unnamed protein product</fullName>
    </submittedName>
</protein>
<dbReference type="InterPro" id="IPR003593">
    <property type="entry name" value="AAA+_ATPase"/>
</dbReference>
<reference evidence="13" key="1">
    <citation type="submission" date="2023-04" db="EMBL/GenBank/DDBJ databases">
        <title>Candida boidinii NBRC 10035.</title>
        <authorList>
            <person name="Ichikawa N."/>
            <person name="Sato H."/>
            <person name="Tonouchi N."/>
        </authorList>
    </citation>
    <scope>NUCLEOTIDE SEQUENCE</scope>
    <source>
        <strain evidence="13">NBRC 10035</strain>
    </source>
</reference>
<comment type="caution">
    <text evidence="13">The sequence shown here is derived from an EMBL/GenBank/DDBJ whole genome shotgun (WGS) entry which is preliminary data.</text>
</comment>
<keyword evidence="8 10" id="KW-0472">Membrane</keyword>
<dbReference type="CDD" id="cd03250">
    <property type="entry name" value="ABCC_MRP_domain1"/>
    <property type="match status" value="1"/>
</dbReference>
<feature type="domain" description="ABC transmembrane type-1" evidence="12">
    <location>
        <begin position="154"/>
        <end position="438"/>
    </location>
</feature>
<dbReference type="Pfam" id="PF00005">
    <property type="entry name" value="ABC_tran"/>
    <property type="match status" value="1"/>
</dbReference>
<dbReference type="CDD" id="cd18597">
    <property type="entry name" value="ABC_6TM_YOR1_D1_like"/>
    <property type="match status" value="1"/>
</dbReference>
<feature type="region of interest" description="Disordered" evidence="9">
    <location>
        <begin position="735"/>
        <end position="754"/>
    </location>
</feature>
<dbReference type="Gene3D" id="3.40.50.300">
    <property type="entry name" value="P-loop containing nucleotide triphosphate hydrolases"/>
    <property type="match status" value="1"/>
</dbReference>
<evidence type="ECO:0000256" key="6">
    <source>
        <dbReference type="ARBA" id="ARBA00022840"/>
    </source>
</evidence>
<dbReference type="PROSITE" id="PS50893">
    <property type="entry name" value="ABC_TRANSPORTER_2"/>
    <property type="match status" value="1"/>
</dbReference>
<feature type="region of interest" description="Disordered" evidence="9">
    <location>
        <begin position="490"/>
        <end position="510"/>
    </location>
</feature>
<dbReference type="GO" id="GO:0005886">
    <property type="term" value="C:plasma membrane"/>
    <property type="evidence" value="ECO:0007669"/>
    <property type="project" value="TreeGrafter"/>
</dbReference>
<feature type="transmembrane region" description="Helical" evidence="10">
    <location>
        <begin position="195"/>
        <end position="216"/>
    </location>
</feature>
<dbReference type="AlphaFoldDB" id="A0A9W6SXJ4"/>
<dbReference type="PROSITE" id="PS00211">
    <property type="entry name" value="ABC_TRANSPORTER_1"/>
    <property type="match status" value="1"/>
</dbReference>
<evidence type="ECO:0000256" key="2">
    <source>
        <dbReference type="ARBA" id="ARBA00009726"/>
    </source>
</evidence>
<keyword evidence="5" id="KW-0547">Nucleotide-binding</keyword>
<evidence type="ECO:0000256" key="10">
    <source>
        <dbReference type="SAM" id="Phobius"/>
    </source>
</evidence>
<dbReference type="EMBL" id="BSXN01000616">
    <property type="protein sequence ID" value="GME69236.1"/>
    <property type="molecule type" value="Genomic_DNA"/>
</dbReference>
<evidence type="ECO:0000256" key="5">
    <source>
        <dbReference type="ARBA" id="ARBA00022741"/>
    </source>
</evidence>
<evidence type="ECO:0000313" key="14">
    <source>
        <dbReference type="Proteomes" id="UP001165120"/>
    </source>
</evidence>
<dbReference type="GO" id="GO:0016887">
    <property type="term" value="F:ATP hydrolysis activity"/>
    <property type="evidence" value="ECO:0007669"/>
    <property type="project" value="InterPro"/>
</dbReference>
<organism evidence="13 14">
    <name type="scientific">Candida boidinii</name>
    <name type="common">Yeast</name>
    <dbReference type="NCBI Taxonomy" id="5477"/>
    <lineage>
        <taxon>Eukaryota</taxon>
        <taxon>Fungi</taxon>
        <taxon>Dikarya</taxon>
        <taxon>Ascomycota</taxon>
        <taxon>Saccharomycotina</taxon>
        <taxon>Pichiomycetes</taxon>
        <taxon>Pichiales</taxon>
        <taxon>Pichiaceae</taxon>
        <taxon>Ogataea</taxon>
        <taxon>Ogataea/Candida clade</taxon>
    </lineage>
</organism>
<comment type="subcellular location">
    <subcellularLocation>
        <location evidence="1">Membrane</location>
        <topology evidence="1">Multi-pass membrane protein</topology>
    </subcellularLocation>
</comment>
<gene>
    <name evidence="13" type="ORF">Cboi02_000216500</name>
</gene>
<feature type="transmembrane region" description="Helical" evidence="10">
    <location>
        <begin position="370"/>
        <end position="392"/>
    </location>
</feature>
<dbReference type="InterPro" id="IPR017871">
    <property type="entry name" value="ABC_transporter-like_CS"/>
</dbReference>